<evidence type="ECO:0000313" key="7">
    <source>
        <dbReference type="Proteomes" id="UP001470809"/>
    </source>
</evidence>
<dbReference type="InterPro" id="IPR009057">
    <property type="entry name" value="Homeodomain-like_sf"/>
</dbReference>
<dbReference type="Pfam" id="PF00440">
    <property type="entry name" value="TetR_N"/>
    <property type="match status" value="1"/>
</dbReference>
<feature type="DNA-binding region" description="H-T-H motif" evidence="4">
    <location>
        <begin position="32"/>
        <end position="51"/>
    </location>
</feature>
<dbReference type="GO" id="GO:0000976">
    <property type="term" value="F:transcription cis-regulatory region binding"/>
    <property type="evidence" value="ECO:0007669"/>
    <property type="project" value="TreeGrafter"/>
</dbReference>
<proteinExistence type="predicted"/>
<dbReference type="InterPro" id="IPR023772">
    <property type="entry name" value="DNA-bd_HTH_TetR-type_CS"/>
</dbReference>
<evidence type="ECO:0000259" key="5">
    <source>
        <dbReference type="PROSITE" id="PS50977"/>
    </source>
</evidence>
<evidence type="ECO:0000256" key="2">
    <source>
        <dbReference type="ARBA" id="ARBA00023125"/>
    </source>
</evidence>
<dbReference type="InterPro" id="IPR050109">
    <property type="entry name" value="HTH-type_TetR-like_transc_reg"/>
</dbReference>
<organism evidence="6 7">
    <name type="scientific">Yoonia rhodophyticola</name>
    <dbReference type="NCBI Taxonomy" id="3137370"/>
    <lineage>
        <taxon>Bacteria</taxon>
        <taxon>Pseudomonadati</taxon>
        <taxon>Pseudomonadota</taxon>
        <taxon>Alphaproteobacteria</taxon>
        <taxon>Rhodobacterales</taxon>
        <taxon>Paracoccaceae</taxon>
        <taxon>Yoonia</taxon>
    </lineage>
</organism>
<dbReference type="EMBL" id="CP151767">
    <property type="protein sequence ID" value="WZU67611.1"/>
    <property type="molecule type" value="Genomic_DNA"/>
</dbReference>
<feature type="domain" description="HTH tetR-type" evidence="5">
    <location>
        <begin position="9"/>
        <end position="69"/>
    </location>
</feature>
<dbReference type="GO" id="GO:0003700">
    <property type="term" value="F:DNA-binding transcription factor activity"/>
    <property type="evidence" value="ECO:0007669"/>
    <property type="project" value="TreeGrafter"/>
</dbReference>
<dbReference type="PANTHER" id="PTHR30055">
    <property type="entry name" value="HTH-TYPE TRANSCRIPTIONAL REGULATOR RUTR"/>
    <property type="match status" value="1"/>
</dbReference>
<protein>
    <submittedName>
        <fullName evidence="6">TetR/AcrR family transcriptional regulator</fullName>
    </submittedName>
</protein>
<dbReference type="FunFam" id="1.10.10.60:FF:000141">
    <property type="entry name" value="TetR family transcriptional regulator"/>
    <property type="match status" value="1"/>
</dbReference>
<keyword evidence="2 4" id="KW-0238">DNA-binding</keyword>
<dbReference type="PANTHER" id="PTHR30055:SF226">
    <property type="entry name" value="HTH-TYPE TRANSCRIPTIONAL REGULATOR PKSA"/>
    <property type="match status" value="1"/>
</dbReference>
<evidence type="ECO:0000256" key="4">
    <source>
        <dbReference type="PROSITE-ProRule" id="PRU00335"/>
    </source>
</evidence>
<dbReference type="AlphaFoldDB" id="A0AAN0M9M3"/>
<reference evidence="7" key="1">
    <citation type="submission" date="2024-04" db="EMBL/GenBank/DDBJ databases">
        <title>Phylogenomic analyses of a clade within the roseobacter group suggest taxonomic reassignments of species of the genera Aestuariivita, Citreicella, Loktanella, Nautella, Pelagibaca, Ruegeria, Thalassobius, Thiobacimonas and Tropicibacter, and the proposal o.</title>
        <authorList>
            <person name="Jeon C.O."/>
        </authorList>
    </citation>
    <scope>NUCLEOTIDE SEQUENCE [LARGE SCALE GENOMIC DNA]</scope>
    <source>
        <strain evidence="7">SS1-5</strain>
    </source>
</reference>
<name>A0AAN0M9M3_9RHOB</name>
<evidence type="ECO:0000313" key="6">
    <source>
        <dbReference type="EMBL" id="WZU67611.1"/>
    </source>
</evidence>
<dbReference type="SUPFAM" id="SSF46689">
    <property type="entry name" value="Homeodomain-like"/>
    <property type="match status" value="1"/>
</dbReference>
<evidence type="ECO:0000256" key="1">
    <source>
        <dbReference type="ARBA" id="ARBA00023015"/>
    </source>
</evidence>
<dbReference type="Gene3D" id="1.10.357.10">
    <property type="entry name" value="Tetracycline Repressor, domain 2"/>
    <property type="match status" value="1"/>
</dbReference>
<accession>A0AAN0M9M3</accession>
<keyword evidence="7" id="KW-1185">Reference proteome</keyword>
<dbReference type="KEGG" id="yrh:AABB31_22325"/>
<gene>
    <name evidence="6" type="ORF">AABB31_22325</name>
</gene>
<sequence>MRDTTELRTKRRARLVATAQEVFIAQGFRGATMEGIADAASISKATLYSYFPDKPAIFDAVAENVARDLTEIVAAELKGTDDPVDAVIAAVTAKHMFTYSLVRTSNFAQELFQTKDAVSAHHFERMNSSICESLARRLSEVRHDSQECAELLMAASQGIANAARSKDQLRGRIAKLRLLLDT</sequence>
<dbReference type="InterPro" id="IPR001647">
    <property type="entry name" value="HTH_TetR"/>
</dbReference>
<dbReference type="PRINTS" id="PR00455">
    <property type="entry name" value="HTHTETR"/>
</dbReference>
<evidence type="ECO:0000256" key="3">
    <source>
        <dbReference type="ARBA" id="ARBA00023163"/>
    </source>
</evidence>
<dbReference type="RefSeq" id="WP_342076921.1">
    <property type="nucleotide sequence ID" value="NZ_CP151767.2"/>
</dbReference>
<reference evidence="6 7" key="2">
    <citation type="submission" date="2024-08" db="EMBL/GenBank/DDBJ databases">
        <title>Phylogenomic analyses of a clade within the roseobacter group suggest taxonomic reassignments of species of the genera Aestuariivita, Citreicella, Loktanella, Nautella, Pelagibaca, Ruegeria, Thalassobius, Thiobacimonas and Tropicibacter, and the proposal o.</title>
        <authorList>
            <person name="Jeon C.O."/>
        </authorList>
    </citation>
    <scope>NUCLEOTIDE SEQUENCE [LARGE SCALE GENOMIC DNA]</scope>
    <source>
        <strain evidence="6 7">SS1-5</strain>
    </source>
</reference>
<keyword evidence="1" id="KW-0805">Transcription regulation</keyword>
<dbReference type="Proteomes" id="UP001470809">
    <property type="component" value="Chromosome"/>
</dbReference>
<keyword evidence="3" id="KW-0804">Transcription</keyword>
<dbReference type="PROSITE" id="PS01081">
    <property type="entry name" value="HTH_TETR_1"/>
    <property type="match status" value="1"/>
</dbReference>
<dbReference type="PROSITE" id="PS50977">
    <property type="entry name" value="HTH_TETR_2"/>
    <property type="match status" value="1"/>
</dbReference>